<dbReference type="SUPFAM" id="SSF51735">
    <property type="entry name" value="NAD(P)-binding Rossmann-fold domains"/>
    <property type="match status" value="1"/>
</dbReference>
<feature type="domain" description="Ketoreductase" evidence="5">
    <location>
        <begin position="4"/>
        <end position="182"/>
    </location>
</feature>
<dbReference type="InterPro" id="IPR036291">
    <property type="entry name" value="NAD(P)-bd_dom_sf"/>
</dbReference>
<dbReference type="InParanoid" id="W4JZ49"/>
<dbReference type="KEGG" id="hir:HETIRDRAFT_324012"/>
<dbReference type="PRINTS" id="PR00081">
    <property type="entry name" value="GDHRDH"/>
</dbReference>
<dbReference type="eggNOG" id="KOG1205">
    <property type="taxonomic scope" value="Eukaryota"/>
</dbReference>
<dbReference type="InterPro" id="IPR051911">
    <property type="entry name" value="SDR_oxidoreductase"/>
</dbReference>
<evidence type="ECO:0000313" key="7">
    <source>
        <dbReference type="Proteomes" id="UP000030671"/>
    </source>
</evidence>
<keyword evidence="3" id="KW-0560">Oxidoreductase</keyword>
<dbReference type="InterPro" id="IPR057326">
    <property type="entry name" value="KR_dom"/>
</dbReference>
<organism evidence="6 7">
    <name type="scientific">Heterobasidion irregulare (strain TC 32-1)</name>
    <dbReference type="NCBI Taxonomy" id="747525"/>
    <lineage>
        <taxon>Eukaryota</taxon>
        <taxon>Fungi</taxon>
        <taxon>Dikarya</taxon>
        <taxon>Basidiomycota</taxon>
        <taxon>Agaricomycotina</taxon>
        <taxon>Agaricomycetes</taxon>
        <taxon>Russulales</taxon>
        <taxon>Bondarzewiaceae</taxon>
        <taxon>Heterobasidion</taxon>
        <taxon>Heterobasidion annosum species complex</taxon>
    </lineage>
</organism>
<evidence type="ECO:0000256" key="2">
    <source>
        <dbReference type="ARBA" id="ARBA00022857"/>
    </source>
</evidence>
<dbReference type="STRING" id="747525.W4JZ49"/>
<dbReference type="CDD" id="cd05374">
    <property type="entry name" value="17beta-HSD-like_SDR_c"/>
    <property type="match status" value="1"/>
</dbReference>
<keyword evidence="2" id="KW-0521">NADP</keyword>
<evidence type="ECO:0000256" key="1">
    <source>
        <dbReference type="ARBA" id="ARBA00006484"/>
    </source>
</evidence>
<dbReference type="EMBL" id="KI925461">
    <property type="protein sequence ID" value="ETW78843.1"/>
    <property type="molecule type" value="Genomic_DNA"/>
</dbReference>
<dbReference type="Pfam" id="PF00106">
    <property type="entry name" value="adh_short"/>
    <property type="match status" value="1"/>
</dbReference>
<sequence length="307" mass="33106">MSSRVWLITGTNSGLGLALAEHVLSQGDKVIATVRNIAKLPASLKSVSPLELDLNSSPEDIKAVGLKALEIYGHVDVLVNNAGYGIEVPMEELSPTELVTQFQANFFSAVYLIQSLLPAFRARKSGTVLNISSIASTDPAPALTAYSASKAALDAMSEALAQELTPWGIRIFIVQPGFFLTNWHANATSIGAESRRAAEESRKTGVYADLHGCMGRTLHGNLTVRQVGDPRRAAHRMYDVVTGTGLVEGLQIKGGCPRILLGRDSGERFLEKVQALQENAESTKTIWSATDLDPVRVEEMRKEAGIH</sequence>
<dbReference type="PROSITE" id="PS00061">
    <property type="entry name" value="ADH_SHORT"/>
    <property type="match status" value="1"/>
</dbReference>
<dbReference type="GeneID" id="20671011"/>
<dbReference type="AlphaFoldDB" id="W4JZ49"/>
<keyword evidence="7" id="KW-1185">Reference proteome</keyword>
<dbReference type="RefSeq" id="XP_009549142.1">
    <property type="nucleotide sequence ID" value="XM_009550847.1"/>
</dbReference>
<dbReference type="InterPro" id="IPR020904">
    <property type="entry name" value="Sc_DH/Rdtase_CS"/>
</dbReference>
<dbReference type="GO" id="GO:0016491">
    <property type="term" value="F:oxidoreductase activity"/>
    <property type="evidence" value="ECO:0007669"/>
    <property type="project" value="UniProtKB-KW"/>
</dbReference>
<dbReference type="Gene3D" id="3.40.50.720">
    <property type="entry name" value="NAD(P)-binding Rossmann-like Domain"/>
    <property type="match status" value="1"/>
</dbReference>
<dbReference type="PANTHER" id="PTHR43976:SF16">
    <property type="entry name" value="SHORT-CHAIN DEHYDROGENASE_REDUCTASE FAMILY PROTEIN"/>
    <property type="match status" value="1"/>
</dbReference>
<evidence type="ECO:0000259" key="5">
    <source>
        <dbReference type="SMART" id="SM00822"/>
    </source>
</evidence>
<proteinExistence type="inferred from homology"/>
<dbReference type="PRINTS" id="PR00080">
    <property type="entry name" value="SDRFAMILY"/>
</dbReference>
<accession>W4JZ49</accession>
<evidence type="ECO:0000256" key="4">
    <source>
        <dbReference type="RuleBase" id="RU000363"/>
    </source>
</evidence>
<protein>
    <recommendedName>
        <fullName evidence="5">Ketoreductase domain-containing protein</fullName>
    </recommendedName>
</protein>
<dbReference type="SMART" id="SM00822">
    <property type="entry name" value="PKS_KR"/>
    <property type="match status" value="1"/>
</dbReference>
<dbReference type="HOGENOM" id="CLU_010194_2_9_1"/>
<dbReference type="PANTHER" id="PTHR43976">
    <property type="entry name" value="SHORT CHAIN DEHYDROGENASE"/>
    <property type="match status" value="1"/>
</dbReference>
<comment type="similarity">
    <text evidence="1 4">Belongs to the short-chain dehydrogenases/reductases (SDR) family.</text>
</comment>
<dbReference type="InterPro" id="IPR002347">
    <property type="entry name" value="SDR_fam"/>
</dbReference>
<dbReference type="Proteomes" id="UP000030671">
    <property type="component" value="Unassembled WGS sequence"/>
</dbReference>
<evidence type="ECO:0000256" key="3">
    <source>
        <dbReference type="ARBA" id="ARBA00023002"/>
    </source>
</evidence>
<dbReference type="OrthoDB" id="1274115at2759"/>
<evidence type="ECO:0000313" key="6">
    <source>
        <dbReference type="EMBL" id="ETW78843.1"/>
    </source>
</evidence>
<name>W4JZ49_HETIT</name>
<reference evidence="6 7" key="1">
    <citation type="journal article" date="2012" name="New Phytol.">
        <title>Insight into trade-off between wood decay and parasitism from the genome of a fungal forest pathogen.</title>
        <authorList>
            <person name="Olson A."/>
            <person name="Aerts A."/>
            <person name="Asiegbu F."/>
            <person name="Belbahri L."/>
            <person name="Bouzid O."/>
            <person name="Broberg A."/>
            <person name="Canback B."/>
            <person name="Coutinho P.M."/>
            <person name="Cullen D."/>
            <person name="Dalman K."/>
            <person name="Deflorio G."/>
            <person name="van Diepen L.T."/>
            <person name="Dunand C."/>
            <person name="Duplessis S."/>
            <person name="Durling M."/>
            <person name="Gonthier P."/>
            <person name="Grimwood J."/>
            <person name="Fossdal C.G."/>
            <person name="Hansson D."/>
            <person name="Henrissat B."/>
            <person name="Hietala A."/>
            <person name="Himmelstrand K."/>
            <person name="Hoffmeister D."/>
            <person name="Hogberg N."/>
            <person name="James T.Y."/>
            <person name="Karlsson M."/>
            <person name="Kohler A."/>
            <person name="Kues U."/>
            <person name="Lee Y.H."/>
            <person name="Lin Y.C."/>
            <person name="Lind M."/>
            <person name="Lindquist E."/>
            <person name="Lombard V."/>
            <person name="Lucas S."/>
            <person name="Lunden K."/>
            <person name="Morin E."/>
            <person name="Murat C."/>
            <person name="Park J."/>
            <person name="Raffaello T."/>
            <person name="Rouze P."/>
            <person name="Salamov A."/>
            <person name="Schmutz J."/>
            <person name="Solheim H."/>
            <person name="Stahlberg J."/>
            <person name="Velez H."/>
            <person name="de Vries R.P."/>
            <person name="Wiebenga A."/>
            <person name="Woodward S."/>
            <person name="Yakovlev I."/>
            <person name="Garbelotto M."/>
            <person name="Martin F."/>
            <person name="Grigoriev I.V."/>
            <person name="Stenlid J."/>
        </authorList>
    </citation>
    <scope>NUCLEOTIDE SEQUENCE [LARGE SCALE GENOMIC DNA]</scope>
    <source>
        <strain evidence="6 7">TC 32-1</strain>
    </source>
</reference>
<gene>
    <name evidence="6" type="ORF">HETIRDRAFT_324012</name>
</gene>